<accession>A0ABX2MYB7</accession>
<dbReference type="Proteomes" id="UP000652427">
    <property type="component" value="Unassembled WGS sequence"/>
</dbReference>
<dbReference type="EMBL" id="JABWMH010000001">
    <property type="protein sequence ID" value="NVD26438.1"/>
    <property type="molecule type" value="Genomic_DNA"/>
</dbReference>
<dbReference type="PIRSF" id="PIRSF032025">
    <property type="entry name" value="UCP032025"/>
    <property type="match status" value="1"/>
</dbReference>
<protein>
    <submittedName>
        <fullName evidence="1">DUF1489 domain-containing protein</fullName>
    </submittedName>
</protein>
<gene>
    <name evidence="1" type="ORF">HUO14_00815</name>
</gene>
<organism evidence="1 2">
    <name type="scientific">Parasphingorhabdus flavimaris</name>
    <dbReference type="NCBI Taxonomy" id="266812"/>
    <lineage>
        <taxon>Bacteria</taxon>
        <taxon>Pseudomonadati</taxon>
        <taxon>Pseudomonadota</taxon>
        <taxon>Alphaproteobacteria</taxon>
        <taxon>Sphingomonadales</taxon>
        <taxon>Sphingomonadaceae</taxon>
        <taxon>Parasphingorhabdus</taxon>
    </lineage>
</organism>
<comment type="caution">
    <text evidence="1">The sequence shown here is derived from an EMBL/GenBank/DDBJ whole genome shotgun (WGS) entry which is preliminary data.</text>
</comment>
<reference evidence="1 2" key="1">
    <citation type="submission" date="2020-06" db="EMBL/GenBank/DDBJ databases">
        <authorList>
            <person name="Kim S.-J."/>
            <person name="Park S.-J."/>
        </authorList>
    </citation>
    <scope>NUCLEOTIDE SEQUENCE [LARGE SCALE GENOMIC DNA]</scope>
    <source>
        <strain evidence="1 2">SW-151</strain>
    </source>
</reference>
<dbReference type="InterPro" id="IPR008320">
    <property type="entry name" value="UCP032025"/>
</dbReference>
<dbReference type="Pfam" id="PF07370">
    <property type="entry name" value="DUF1489"/>
    <property type="match status" value="1"/>
</dbReference>
<proteinExistence type="predicted"/>
<keyword evidence="2" id="KW-1185">Reference proteome</keyword>
<evidence type="ECO:0000313" key="1">
    <source>
        <dbReference type="EMBL" id="NVD26438.1"/>
    </source>
</evidence>
<dbReference type="RefSeq" id="WP_176278699.1">
    <property type="nucleotide sequence ID" value="NZ_JABWMH010000001.1"/>
</dbReference>
<sequence>MPLNMTKIAYRSESPATLRHWLESHKDHPATDGEARLTTRYLPKRHTEMVGGSLYWIHAKKIVGRSPIIGFMDNGEGRQWIRLEPRLIAVQPIPKRAHQGWRYLEEKDAPADLGDGAEGAEEMPAEMLGELASLGLV</sequence>
<name>A0ABX2MYB7_9SPHN</name>
<evidence type="ECO:0000313" key="2">
    <source>
        <dbReference type="Proteomes" id="UP000652427"/>
    </source>
</evidence>